<dbReference type="EMBL" id="ML995495">
    <property type="protein sequence ID" value="KAF2138807.1"/>
    <property type="molecule type" value="Genomic_DNA"/>
</dbReference>
<dbReference type="Proteomes" id="UP000799438">
    <property type="component" value="Unassembled WGS sequence"/>
</dbReference>
<protein>
    <submittedName>
        <fullName evidence="2">Uncharacterized protein</fullName>
    </submittedName>
</protein>
<evidence type="ECO:0000313" key="3">
    <source>
        <dbReference type="Proteomes" id="UP000799438"/>
    </source>
</evidence>
<keyword evidence="1" id="KW-0472">Membrane</keyword>
<reference evidence="2" key="1">
    <citation type="journal article" date="2020" name="Stud. Mycol.">
        <title>101 Dothideomycetes genomes: a test case for predicting lifestyles and emergence of pathogens.</title>
        <authorList>
            <person name="Haridas S."/>
            <person name="Albert R."/>
            <person name="Binder M."/>
            <person name="Bloem J."/>
            <person name="Labutti K."/>
            <person name="Salamov A."/>
            <person name="Andreopoulos B."/>
            <person name="Baker S."/>
            <person name="Barry K."/>
            <person name="Bills G."/>
            <person name="Bluhm B."/>
            <person name="Cannon C."/>
            <person name="Castanera R."/>
            <person name="Culley D."/>
            <person name="Daum C."/>
            <person name="Ezra D."/>
            <person name="Gonzalez J."/>
            <person name="Henrissat B."/>
            <person name="Kuo A."/>
            <person name="Liang C."/>
            <person name="Lipzen A."/>
            <person name="Lutzoni F."/>
            <person name="Magnuson J."/>
            <person name="Mondo S."/>
            <person name="Nolan M."/>
            <person name="Ohm R."/>
            <person name="Pangilinan J."/>
            <person name="Park H.-J."/>
            <person name="Ramirez L."/>
            <person name="Alfaro M."/>
            <person name="Sun H."/>
            <person name="Tritt A."/>
            <person name="Yoshinaga Y."/>
            <person name="Zwiers L.-H."/>
            <person name="Turgeon B."/>
            <person name="Goodwin S."/>
            <person name="Spatafora J."/>
            <person name="Crous P."/>
            <person name="Grigoriev I."/>
        </authorList>
    </citation>
    <scope>NUCLEOTIDE SEQUENCE</scope>
    <source>
        <strain evidence="2">CBS 121167</strain>
    </source>
</reference>
<organism evidence="2 3">
    <name type="scientific">Aplosporella prunicola CBS 121167</name>
    <dbReference type="NCBI Taxonomy" id="1176127"/>
    <lineage>
        <taxon>Eukaryota</taxon>
        <taxon>Fungi</taxon>
        <taxon>Dikarya</taxon>
        <taxon>Ascomycota</taxon>
        <taxon>Pezizomycotina</taxon>
        <taxon>Dothideomycetes</taxon>
        <taxon>Dothideomycetes incertae sedis</taxon>
        <taxon>Botryosphaeriales</taxon>
        <taxon>Aplosporellaceae</taxon>
        <taxon>Aplosporella</taxon>
    </lineage>
</organism>
<dbReference type="AlphaFoldDB" id="A0A6A6B749"/>
<proteinExistence type="predicted"/>
<gene>
    <name evidence="2" type="ORF">K452DRAFT_290456</name>
</gene>
<keyword evidence="1" id="KW-1133">Transmembrane helix</keyword>
<dbReference type="GeneID" id="54298500"/>
<name>A0A6A6B749_9PEZI</name>
<keyword evidence="1" id="KW-0812">Transmembrane</keyword>
<sequence>MGYGFVDTNGWVGVGLGLWRFLLLWYGSGLVRLGVNWAWLVWDGLFGMLVLGF</sequence>
<evidence type="ECO:0000256" key="1">
    <source>
        <dbReference type="SAM" id="Phobius"/>
    </source>
</evidence>
<feature type="transmembrane region" description="Helical" evidence="1">
    <location>
        <begin position="29"/>
        <end position="51"/>
    </location>
</feature>
<dbReference type="RefSeq" id="XP_033394520.1">
    <property type="nucleotide sequence ID" value="XM_033541004.1"/>
</dbReference>
<keyword evidence="3" id="KW-1185">Reference proteome</keyword>
<evidence type="ECO:0000313" key="2">
    <source>
        <dbReference type="EMBL" id="KAF2138807.1"/>
    </source>
</evidence>
<accession>A0A6A6B749</accession>